<proteinExistence type="predicted"/>
<dbReference type="Proteomes" id="UP000255334">
    <property type="component" value="Unassembled WGS sequence"/>
</dbReference>
<sequence>MSPTMKDGLIIIFLTAVAFAVAVQCVYTFGQLYHVAIMAYKSGGLQPRLVSFGRFGVYLYFSLAIVIALAMLSFIKSKGGVSRTKIATTFLILSLISTAAFAALVLLPVSEVVIR</sequence>
<accession>A0A370X7F6</accession>
<feature type="transmembrane region" description="Helical" evidence="1">
    <location>
        <begin position="55"/>
        <end position="75"/>
    </location>
</feature>
<dbReference type="EMBL" id="QRBF01000003">
    <property type="protein sequence ID" value="RDS84296.1"/>
    <property type="molecule type" value="Genomic_DNA"/>
</dbReference>
<evidence type="ECO:0000313" key="2">
    <source>
        <dbReference type="EMBL" id="RDS84296.1"/>
    </source>
</evidence>
<keyword evidence="3" id="KW-1185">Reference proteome</keyword>
<gene>
    <name evidence="2" type="ORF">DWU99_11195</name>
</gene>
<organism evidence="2 3">
    <name type="scientific">Dyella psychrodurans</name>
    <dbReference type="NCBI Taxonomy" id="1927960"/>
    <lineage>
        <taxon>Bacteria</taxon>
        <taxon>Pseudomonadati</taxon>
        <taxon>Pseudomonadota</taxon>
        <taxon>Gammaproteobacteria</taxon>
        <taxon>Lysobacterales</taxon>
        <taxon>Rhodanobacteraceae</taxon>
        <taxon>Dyella</taxon>
    </lineage>
</organism>
<feature type="transmembrane region" description="Helical" evidence="1">
    <location>
        <begin position="87"/>
        <end position="109"/>
    </location>
</feature>
<protein>
    <submittedName>
        <fullName evidence="2">Uncharacterized protein</fullName>
    </submittedName>
</protein>
<dbReference type="AlphaFoldDB" id="A0A370X7F6"/>
<reference evidence="2 3" key="1">
    <citation type="submission" date="2018-07" db="EMBL/GenBank/DDBJ databases">
        <title>Dyella monticola sp. nov. and Dyella psychrodurans sp. nov. isolated from monsoon evergreen broad-leaved forest soil of Dinghu Mountain, China.</title>
        <authorList>
            <person name="Gao Z."/>
            <person name="Qiu L."/>
        </authorList>
    </citation>
    <scope>NUCLEOTIDE SEQUENCE [LARGE SCALE GENOMIC DNA]</scope>
    <source>
        <strain evidence="2 3">4MSK11</strain>
    </source>
</reference>
<keyword evidence="1" id="KW-1133">Transmembrane helix</keyword>
<evidence type="ECO:0000256" key="1">
    <source>
        <dbReference type="SAM" id="Phobius"/>
    </source>
</evidence>
<evidence type="ECO:0000313" key="3">
    <source>
        <dbReference type="Proteomes" id="UP000255334"/>
    </source>
</evidence>
<dbReference type="OrthoDB" id="9936566at2"/>
<keyword evidence="1" id="KW-0472">Membrane</keyword>
<name>A0A370X7F6_9GAMM</name>
<dbReference type="RefSeq" id="WP_115478097.1">
    <property type="nucleotide sequence ID" value="NZ_QRBF01000003.1"/>
</dbReference>
<keyword evidence="1" id="KW-0812">Transmembrane</keyword>
<comment type="caution">
    <text evidence="2">The sequence shown here is derived from an EMBL/GenBank/DDBJ whole genome shotgun (WGS) entry which is preliminary data.</text>
</comment>